<evidence type="ECO:0000313" key="1">
    <source>
        <dbReference type="EMBL" id="GAH67817.1"/>
    </source>
</evidence>
<sequence>MTNQQLLYPQPTQPDLILNDNIFCNEYGSLRLNLIHPQLGLESIKTGKFYNGKVNKFGDPIPIKYKKQTRPLTQLDLDQLVDLYTSWRDLDEVVPIKYVYQDKEIRTFETTAHADKYVMFMHDHFNIVLPQYKNVVTVPFEVYDYHCPHACKRGNSVYTNIIKERFKPFLEQDPITFFDP</sequence>
<gene>
    <name evidence="1" type="ORF">S03H2_46945</name>
</gene>
<accession>X1HEH5</accession>
<dbReference type="EMBL" id="BARU01029515">
    <property type="protein sequence ID" value="GAH67817.1"/>
    <property type="molecule type" value="Genomic_DNA"/>
</dbReference>
<dbReference type="AlphaFoldDB" id="X1HEH5"/>
<organism evidence="1">
    <name type="scientific">marine sediment metagenome</name>
    <dbReference type="NCBI Taxonomy" id="412755"/>
    <lineage>
        <taxon>unclassified sequences</taxon>
        <taxon>metagenomes</taxon>
        <taxon>ecological metagenomes</taxon>
    </lineage>
</organism>
<proteinExistence type="predicted"/>
<reference evidence="1" key="1">
    <citation type="journal article" date="2014" name="Front. Microbiol.">
        <title>High frequency of phylogenetically diverse reductive dehalogenase-homologous genes in deep subseafloor sedimentary metagenomes.</title>
        <authorList>
            <person name="Kawai M."/>
            <person name="Futagami T."/>
            <person name="Toyoda A."/>
            <person name="Takaki Y."/>
            <person name="Nishi S."/>
            <person name="Hori S."/>
            <person name="Arai W."/>
            <person name="Tsubouchi T."/>
            <person name="Morono Y."/>
            <person name="Uchiyama I."/>
            <person name="Ito T."/>
            <person name="Fujiyama A."/>
            <person name="Inagaki F."/>
            <person name="Takami H."/>
        </authorList>
    </citation>
    <scope>NUCLEOTIDE SEQUENCE</scope>
    <source>
        <strain evidence="1">Expedition CK06-06</strain>
    </source>
</reference>
<protein>
    <submittedName>
        <fullName evidence="1">Uncharacterized protein</fullName>
    </submittedName>
</protein>
<feature type="non-terminal residue" evidence="1">
    <location>
        <position position="180"/>
    </location>
</feature>
<comment type="caution">
    <text evidence="1">The sequence shown here is derived from an EMBL/GenBank/DDBJ whole genome shotgun (WGS) entry which is preliminary data.</text>
</comment>
<name>X1HEH5_9ZZZZ</name>